<dbReference type="EC" id="2.7.7.65" evidence="2"/>
<dbReference type="Pfam" id="PF01814">
    <property type="entry name" value="Hemerythrin"/>
    <property type="match status" value="1"/>
</dbReference>
<dbReference type="InterPro" id="IPR050469">
    <property type="entry name" value="Diguanylate_Cyclase"/>
</dbReference>
<dbReference type="SUPFAM" id="SSF55073">
    <property type="entry name" value="Nucleotide cyclase"/>
    <property type="match status" value="1"/>
</dbReference>
<feature type="transmembrane region" description="Helical" evidence="7">
    <location>
        <begin position="118"/>
        <end position="137"/>
    </location>
</feature>
<comment type="caution">
    <text evidence="9">The sequence shown here is derived from an EMBL/GenBank/DDBJ whole genome shotgun (WGS) entry which is preliminary data.</text>
</comment>
<dbReference type="Gene3D" id="1.20.120.50">
    <property type="entry name" value="Hemerythrin-like"/>
    <property type="match status" value="1"/>
</dbReference>
<dbReference type="FunFam" id="3.30.70.270:FF:000001">
    <property type="entry name" value="Diguanylate cyclase domain protein"/>
    <property type="match status" value="1"/>
</dbReference>
<accession>A0A9D7XLK5</accession>
<name>A0A9D7XLK5_9BACT</name>
<evidence type="ECO:0000313" key="9">
    <source>
        <dbReference type="EMBL" id="MBK9796610.1"/>
    </source>
</evidence>
<dbReference type="Gene3D" id="3.30.70.270">
    <property type="match status" value="1"/>
</dbReference>
<dbReference type="InterPro" id="IPR012827">
    <property type="entry name" value="Hemerythrin_metal-bd"/>
</dbReference>
<organism evidence="9 10">
    <name type="scientific">Candidatus Geothrix skivensis</name>
    <dbReference type="NCBI Taxonomy" id="2954439"/>
    <lineage>
        <taxon>Bacteria</taxon>
        <taxon>Pseudomonadati</taxon>
        <taxon>Acidobacteriota</taxon>
        <taxon>Holophagae</taxon>
        <taxon>Holophagales</taxon>
        <taxon>Holophagaceae</taxon>
        <taxon>Geothrix</taxon>
    </lineage>
</organism>
<evidence type="ECO:0000256" key="3">
    <source>
        <dbReference type="ARBA" id="ARBA00022723"/>
    </source>
</evidence>
<keyword evidence="6" id="KW-0175">Coiled coil</keyword>
<dbReference type="NCBIfam" id="TIGR00254">
    <property type="entry name" value="GGDEF"/>
    <property type="match status" value="1"/>
</dbReference>
<dbReference type="GO" id="GO:0052621">
    <property type="term" value="F:diguanylate cyclase activity"/>
    <property type="evidence" value="ECO:0007669"/>
    <property type="project" value="UniProtKB-EC"/>
</dbReference>
<feature type="transmembrane region" description="Helical" evidence="7">
    <location>
        <begin position="143"/>
        <end position="161"/>
    </location>
</feature>
<feature type="coiled-coil region" evidence="6">
    <location>
        <begin position="257"/>
        <end position="294"/>
    </location>
</feature>
<dbReference type="NCBIfam" id="TIGR02481">
    <property type="entry name" value="hemeryth_dom"/>
    <property type="match status" value="1"/>
</dbReference>
<dbReference type="InterPro" id="IPR016131">
    <property type="entry name" value="Haemerythrin_Fe_BS"/>
</dbReference>
<dbReference type="InterPro" id="IPR012312">
    <property type="entry name" value="Hemerythrin-like"/>
</dbReference>
<dbReference type="SUPFAM" id="SSF47188">
    <property type="entry name" value="Hemerythrin-like"/>
    <property type="match status" value="1"/>
</dbReference>
<keyword evidence="3" id="KW-0479">Metal-binding</keyword>
<dbReference type="GO" id="GO:0043709">
    <property type="term" value="P:cell adhesion involved in single-species biofilm formation"/>
    <property type="evidence" value="ECO:0007669"/>
    <property type="project" value="TreeGrafter"/>
</dbReference>
<dbReference type="CDD" id="cd01949">
    <property type="entry name" value="GGDEF"/>
    <property type="match status" value="1"/>
</dbReference>
<evidence type="ECO:0000256" key="4">
    <source>
        <dbReference type="ARBA" id="ARBA00023004"/>
    </source>
</evidence>
<proteinExistence type="inferred from homology"/>
<sequence>MIASAPPTLPALQPALPIAIQSLVAGMLVALALLSILAYRPLRDGLLSRAGVFGLLAAAAWISFSDIASSLLPASLLPLVHPTSLLLAGICLVVWERVTAELLAASPGAQGLARSRRLLALATLGIASVAVLPWNPIHTSAERLLSLLAPLLALLTLAAGWRAHREGSGSAPGLVAAALALLACCAALGAQSAGWISRAASVTILQFALLVLVLALGGAMLNRMRDLRMATERAQAAQLVTAAHQAQELESLVAQRNAELSERLRDLSDTRRSAELANQSLQRALEQVEQAASTDRLTGAWNRRRFEEAVLPEIALANRRREHLALLMFDLDHFKRVNDTFGHGAGDTVLAATAQTVREHLRASDSLVRWGGEEFLVMAPATRLEGALGLAEKLRASMAAIEFPGVGSVTMSLGVSEYALGEQLEAWIERTDQALYRAKAEGRNRVAVAAQPEGPAVEPQTRRFLFEVIWEESFASGIALIDAQHKRLFSLASALMSTLAADRPLPEVSLRLETLLAHTAQHFHDEEALLREAQYPSLAEHAQTHATLLNQAWQLQAEVTAGRLDFGRLVSFLAMDLVKGHILTEDRAYFSHLVTALSPERIPPAGA</sequence>
<comment type="catalytic activity">
    <reaction evidence="5">
        <text>2 GTP = 3',3'-c-di-GMP + 2 diphosphate</text>
        <dbReference type="Rhea" id="RHEA:24898"/>
        <dbReference type="ChEBI" id="CHEBI:33019"/>
        <dbReference type="ChEBI" id="CHEBI:37565"/>
        <dbReference type="ChEBI" id="CHEBI:58805"/>
        <dbReference type="EC" id="2.7.7.65"/>
    </reaction>
</comment>
<evidence type="ECO:0000256" key="1">
    <source>
        <dbReference type="ARBA" id="ARBA00010587"/>
    </source>
</evidence>
<evidence type="ECO:0000256" key="2">
    <source>
        <dbReference type="ARBA" id="ARBA00012528"/>
    </source>
</evidence>
<evidence type="ECO:0000259" key="8">
    <source>
        <dbReference type="PROSITE" id="PS50887"/>
    </source>
</evidence>
<keyword evidence="7" id="KW-1133">Transmembrane helix</keyword>
<dbReference type="Pfam" id="PF00990">
    <property type="entry name" value="GGDEF"/>
    <property type="match status" value="1"/>
</dbReference>
<dbReference type="InterPro" id="IPR035938">
    <property type="entry name" value="Hemerythrin-like_sf"/>
</dbReference>
<feature type="transmembrane region" description="Helical" evidence="7">
    <location>
        <begin position="199"/>
        <end position="221"/>
    </location>
</feature>
<comment type="similarity">
    <text evidence="1">Belongs to the hemerythrin family.</text>
</comment>
<dbReference type="GO" id="GO:0005886">
    <property type="term" value="C:plasma membrane"/>
    <property type="evidence" value="ECO:0007669"/>
    <property type="project" value="TreeGrafter"/>
</dbReference>
<dbReference type="AlphaFoldDB" id="A0A9D7XLK5"/>
<dbReference type="PROSITE" id="PS00550">
    <property type="entry name" value="HEMERYTHRINS"/>
    <property type="match status" value="1"/>
</dbReference>
<feature type="transmembrane region" description="Helical" evidence="7">
    <location>
        <begin position="173"/>
        <end position="193"/>
    </location>
</feature>
<dbReference type="CDD" id="cd12107">
    <property type="entry name" value="Hemerythrin"/>
    <property type="match status" value="1"/>
</dbReference>
<keyword evidence="4" id="KW-0408">Iron</keyword>
<dbReference type="InterPro" id="IPR000160">
    <property type="entry name" value="GGDEF_dom"/>
</dbReference>
<dbReference type="Proteomes" id="UP000886657">
    <property type="component" value="Unassembled WGS sequence"/>
</dbReference>
<dbReference type="SMART" id="SM00267">
    <property type="entry name" value="GGDEF"/>
    <property type="match status" value="1"/>
</dbReference>
<evidence type="ECO:0000313" key="10">
    <source>
        <dbReference type="Proteomes" id="UP000886657"/>
    </source>
</evidence>
<evidence type="ECO:0000256" key="6">
    <source>
        <dbReference type="SAM" id="Coils"/>
    </source>
</evidence>
<dbReference type="EMBL" id="JADKIO010000006">
    <property type="protein sequence ID" value="MBK9796610.1"/>
    <property type="molecule type" value="Genomic_DNA"/>
</dbReference>
<keyword evidence="7" id="KW-0472">Membrane</keyword>
<dbReference type="PROSITE" id="PS50887">
    <property type="entry name" value="GGDEF"/>
    <property type="match status" value="1"/>
</dbReference>
<dbReference type="PANTHER" id="PTHR45138">
    <property type="entry name" value="REGULATORY COMPONENTS OF SENSORY TRANSDUCTION SYSTEM"/>
    <property type="match status" value="1"/>
</dbReference>
<evidence type="ECO:0000256" key="5">
    <source>
        <dbReference type="ARBA" id="ARBA00034247"/>
    </source>
</evidence>
<dbReference type="GO" id="GO:0046872">
    <property type="term" value="F:metal ion binding"/>
    <property type="evidence" value="ECO:0007669"/>
    <property type="project" value="UniProtKB-KW"/>
</dbReference>
<feature type="transmembrane region" description="Helical" evidence="7">
    <location>
        <begin position="46"/>
        <end position="64"/>
    </location>
</feature>
<dbReference type="PANTHER" id="PTHR45138:SF9">
    <property type="entry name" value="DIGUANYLATE CYCLASE DGCM-RELATED"/>
    <property type="match status" value="1"/>
</dbReference>
<protein>
    <recommendedName>
        <fullName evidence="2">diguanylate cyclase</fullName>
        <ecNumber evidence="2">2.7.7.65</ecNumber>
    </recommendedName>
</protein>
<feature type="transmembrane region" description="Helical" evidence="7">
    <location>
        <begin position="18"/>
        <end position="39"/>
    </location>
</feature>
<evidence type="ECO:0000256" key="7">
    <source>
        <dbReference type="SAM" id="Phobius"/>
    </source>
</evidence>
<reference evidence="9" key="1">
    <citation type="submission" date="2020-10" db="EMBL/GenBank/DDBJ databases">
        <title>Connecting structure to function with the recovery of over 1000 high-quality activated sludge metagenome-assembled genomes encoding full-length rRNA genes using long-read sequencing.</title>
        <authorList>
            <person name="Singleton C.M."/>
            <person name="Petriglieri F."/>
            <person name="Kristensen J.M."/>
            <person name="Kirkegaard R.H."/>
            <person name="Michaelsen T.Y."/>
            <person name="Andersen M.H."/>
            <person name="Karst S.M."/>
            <person name="Dueholm M.S."/>
            <person name="Nielsen P.H."/>
            <person name="Albertsen M."/>
        </authorList>
    </citation>
    <scope>NUCLEOTIDE SEQUENCE</scope>
    <source>
        <strain evidence="9">Skiv_18-Q3-R9-52_MAXAC.067</strain>
    </source>
</reference>
<dbReference type="InterPro" id="IPR029787">
    <property type="entry name" value="Nucleotide_cyclase"/>
</dbReference>
<dbReference type="InterPro" id="IPR043128">
    <property type="entry name" value="Rev_trsase/Diguanyl_cyclase"/>
</dbReference>
<dbReference type="GO" id="GO:1902201">
    <property type="term" value="P:negative regulation of bacterial-type flagellum-dependent cell motility"/>
    <property type="evidence" value="ECO:0007669"/>
    <property type="project" value="TreeGrafter"/>
</dbReference>
<feature type="domain" description="GGDEF" evidence="8">
    <location>
        <begin position="322"/>
        <end position="451"/>
    </location>
</feature>
<keyword evidence="7" id="KW-0812">Transmembrane</keyword>
<gene>
    <name evidence="9" type="ORF">IPP58_08915</name>
</gene>